<evidence type="ECO:0000313" key="1">
    <source>
        <dbReference type="EMBL" id="MFK4000670.1"/>
    </source>
</evidence>
<organism evidence="1 2">
    <name type="scientific">Psychrobacter namhaensis</name>
    <dbReference type="NCBI Taxonomy" id="292734"/>
    <lineage>
        <taxon>Bacteria</taxon>
        <taxon>Pseudomonadati</taxon>
        <taxon>Pseudomonadota</taxon>
        <taxon>Gammaproteobacteria</taxon>
        <taxon>Moraxellales</taxon>
        <taxon>Moraxellaceae</taxon>
        <taxon>Psychrobacter</taxon>
    </lineage>
</organism>
<keyword evidence="2" id="KW-1185">Reference proteome</keyword>
<sequence length="408" mass="47686">MKKYLVFIENSEGELDWISPFVKYESKKGAEFYFYLDRLGRDYEEKSCILEKYGFDSSNLINGDEIFDPFDIFIYKVVNKLSYIYSGRSKLSRIFPTDKKRNDFFHFLLRPYFFLKKPNQSNEKEVFDGIFRDYNIKSSLALSYYLNINKKANVIVYPHAVGIQPKNENRVPPFKIKCDLWLENTKRSLYAKEVYEKEFFVSGPPALSDAIDNPLFDSESKNVLILTRNWMEQYGYNFEDALVLFDKLLENLSHLGFKAIIKHHPRDESLERWRDIQSKYDHIEEFKGSLSDFDTSLRVCLTLFSTAGIYVLAKGVPVIDFSPYKKLSEFNVTLPFHFASKDTEVVTHELPSLGIYKQEQNLEEIVNIVSDGLKLAHMSASQQKILYSNFPSRANEVISSKLKEIRNL</sequence>
<name>A0ABW8L703_9GAMM</name>
<dbReference type="RefSeq" id="WP_404671962.1">
    <property type="nucleotide sequence ID" value="NZ_JBJDPD010000005.1"/>
</dbReference>
<gene>
    <name evidence="1" type="ORF">ACI2I3_04880</name>
</gene>
<dbReference type="EMBL" id="JBJDPD010000005">
    <property type="protein sequence ID" value="MFK4000670.1"/>
    <property type="molecule type" value="Genomic_DNA"/>
</dbReference>
<comment type="caution">
    <text evidence="1">The sequence shown here is derived from an EMBL/GenBank/DDBJ whole genome shotgun (WGS) entry which is preliminary data.</text>
</comment>
<protein>
    <submittedName>
        <fullName evidence="1">Uncharacterized protein</fullName>
    </submittedName>
</protein>
<accession>A0ABW8L703</accession>
<evidence type="ECO:0000313" key="2">
    <source>
        <dbReference type="Proteomes" id="UP001620234"/>
    </source>
</evidence>
<reference evidence="1 2" key="1">
    <citation type="submission" date="2024-11" db="EMBL/GenBank/DDBJ databases">
        <title>The Natural Products Discovery Center: Release of the First 8490 Sequenced Strains for Exploring Actinobacteria Biosynthetic Diversity.</title>
        <authorList>
            <person name="Kalkreuter E."/>
            <person name="Kautsar S.A."/>
            <person name="Yang D."/>
            <person name="Bader C.D."/>
            <person name="Teijaro C.N."/>
            <person name="Fluegel L."/>
            <person name="Davis C.M."/>
            <person name="Simpson J.R."/>
            <person name="Lauterbach L."/>
            <person name="Steele A.D."/>
            <person name="Gui C."/>
            <person name="Meng S."/>
            <person name="Li G."/>
            <person name="Viehrig K."/>
            <person name="Ye F."/>
            <person name="Su P."/>
            <person name="Kiefer A.F."/>
            <person name="Nichols A."/>
            <person name="Cepeda A.J."/>
            <person name="Yan W."/>
            <person name="Fan B."/>
            <person name="Jiang Y."/>
            <person name="Adhikari A."/>
            <person name="Zheng C.-J."/>
            <person name="Schuster L."/>
            <person name="Cowan T.M."/>
            <person name="Smanski M.J."/>
            <person name="Chevrette M.G."/>
            <person name="De Carvalho L.P.S."/>
            <person name="Shen B."/>
        </authorList>
    </citation>
    <scope>NUCLEOTIDE SEQUENCE [LARGE SCALE GENOMIC DNA]</scope>
    <source>
        <strain evidence="1 2">NPDC077433</strain>
    </source>
</reference>
<dbReference type="Proteomes" id="UP001620234">
    <property type="component" value="Unassembled WGS sequence"/>
</dbReference>
<proteinExistence type="predicted"/>